<evidence type="ECO:0000313" key="1">
    <source>
        <dbReference type="EMBL" id="KAH7430786.1"/>
    </source>
</evidence>
<proteinExistence type="predicted"/>
<sequence length="87" mass="10287">MTAVLIVKPIAKRQQWQMGHAHPRAILMEVPERTRLLAFVLRLPILKNPNHEHHHCCCRRQRREHTGLMKKMSYYACQNSCFTPSKL</sequence>
<name>A0A8T2UA67_CERRI</name>
<evidence type="ECO:0000313" key="2">
    <source>
        <dbReference type="Proteomes" id="UP000825935"/>
    </source>
</evidence>
<organism evidence="1 2">
    <name type="scientific">Ceratopteris richardii</name>
    <name type="common">Triangle waterfern</name>
    <dbReference type="NCBI Taxonomy" id="49495"/>
    <lineage>
        <taxon>Eukaryota</taxon>
        <taxon>Viridiplantae</taxon>
        <taxon>Streptophyta</taxon>
        <taxon>Embryophyta</taxon>
        <taxon>Tracheophyta</taxon>
        <taxon>Polypodiopsida</taxon>
        <taxon>Polypodiidae</taxon>
        <taxon>Polypodiales</taxon>
        <taxon>Pteridineae</taxon>
        <taxon>Pteridaceae</taxon>
        <taxon>Parkerioideae</taxon>
        <taxon>Ceratopteris</taxon>
    </lineage>
</organism>
<comment type="caution">
    <text evidence="1">The sequence shown here is derived from an EMBL/GenBank/DDBJ whole genome shotgun (WGS) entry which is preliminary data.</text>
</comment>
<keyword evidence="2" id="KW-1185">Reference proteome</keyword>
<gene>
    <name evidence="1" type="ORF">KP509_08G014200</name>
</gene>
<dbReference type="Proteomes" id="UP000825935">
    <property type="component" value="Chromosome 8"/>
</dbReference>
<dbReference type="EMBL" id="CM035413">
    <property type="protein sequence ID" value="KAH7430786.1"/>
    <property type="molecule type" value="Genomic_DNA"/>
</dbReference>
<reference evidence="1" key="1">
    <citation type="submission" date="2021-08" db="EMBL/GenBank/DDBJ databases">
        <title>WGS assembly of Ceratopteris richardii.</title>
        <authorList>
            <person name="Marchant D.B."/>
            <person name="Chen G."/>
            <person name="Jenkins J."/>
            <person name="Shu S."/>
            <person name="Leebens-Mack J."/>
            <person name="Grimwood J."/>
            <person name="Schmutz J."/>
            <person name="Soltis P."/>
            <person name="Soltis D."/>
            <person name="Chen Z.-H."/>
        </authorList>
    </citation>
    <scope>NUCLEOTIDE SEQUENCE</scope>
    <source>
        <strain evidence="1">Whitten #5841</strain>
        <tissue evidence="1">Leaf</tissue>
    </source>
</reference>
<protein>
    <submittedName>
        <fullName evidence="1">Uncharacterized protein</fullName>
    </submittedName>
</protein>
<dbReference type="AlphaFoldDB" id="A0A8T2UA67"/>
<accession>A0A8T2UA67</accession>